<organism evidence="2 3">
    <name type="scientific">Proteiniclasticum ruminis</name>
    <dbReference type="NCBI Taxonomy" id="398199"/>
    <lineage>
        <taxon>Bacteria</taxon>
        <taxon>Bacillati</taxon>
        <taxon>Bacillota</taxon>
        <taxon>Clostridia</taxon>
        <taxon>Eubacteriales</taxon>
        <taxon>Clostridiaceae</taxon>
        <taxon>Proteiniclasticum</taxon>
    </lineage>
</organism>
<sequence length="185" mass="21611">MKENYEVTSRRIEITGLVEVLQEIIEDGSKVPFSKKVLVDREEVVNILDEIVQVIPEDLRTAQWVLAEKDRILTEAKTEYERTKAEVDRMMQEKVNNHDIVKEATIKAQEILNKAQTEAKLVKLSARDYADSLLSDLDTEIKERNQQMMMNFKNLFEGFVQEYNKSFHTTSATIKDNIKELREMK</sequence>
<name>A0A1G8G581_9CLOT</name>
<dbReference type="RefSeq" id="WP_031572797.1">
    <property type="nucleotide sequence ID" value="NZ_DAMANS010000026.1"/>
</dbReference>
<feature type="coiled-coil region" evidence="1">
    <location>
        <begin position="66"/>
        <end position="93"/>
    </location>
</feature>
<accession>A0A1G8G581</accession>
<evidence type="ECO:0000313" key="2">
    <source>
        <dbReference type="EMBL" id="SDH89456.1"/>
    </source>
</evidence>
<protein>
    <recommendedName>
        <fullName evidence="4">ATPase</fullName>
    </recommendedName>
</protein>
<dbReference type="AlphaFoldDB" id="A0A1G8G581"/>
<dbReference type="Proteomes" id="UP000183255">
    <property type="component" value="Unassembled WGS sequence"/>
</dbReference>
<reference evidence="2 3" key="1">
    <citation type="submission" date="2016-10" db="EMBL/GenBank/DDBJ databases">
        <authorList>
            <person name="de Groot N.N."/>
        </authorList>
    </citation>
    <scope>NUCLEOTIDE SEQUENCE [LARGE SCALE GENOMIC DNA]</scope>
    <source>
        <strain evidence="2 3">CGMCC 1.5058</strain>
    </source>
</reference>
<gene>
    <name evidence="2" type="ORF">SAMN05421804_101144</name>
</gene>
<evidence type="ECO:0000313" key="3">
    <source>
        <dbReference type="Proteomes" id="UP000183255"/>
    </source>
</evidence>
<proteinExistence type="predicted"/>
<evidence type="ECO:0008006" key="4">
    <source>
        <dbReference type="Google" id="ProtNLM"/>
    </source>
</evidence>
<evidence type="ECO:0000256" key="1">
    <source>
        <dbReference type="SAM" id="Coils"/>
    </source>
</evidence>
<dbReference type="EMBL" id="FNDZ01000001">
    <property type="protein sequence ID" value="SDH89456.1"/>
    <property type="molecule type" value="Genomic_DNA"/>
</dbReference>
<keyword evidence="1" id="KW-0175">Coiled coil</keyword>